<sequence length="185" mass="19689">MQGMNAGLGGLGGVRANWGGAGLDKESAVGCGVHVSPLVIDRDMTQLNSDSNNHFYKRNIIYFIANENINLIYFYNQFYHAFCDSDSDHNWNHVLVTDPHSTTTLQTTSTSTSSQTTFTNTSAVLGNLSDSSEAPVAGSIPGVGLLVTAVIIYSQVPESVKAKLFWKTKAAAPTGAPTDADELGT</sequence>
<gene>
    <name evidence="1" type="ORF">M427DRAFT_34124</name>
</gene>
<dbReference type="EMBL" id="KQ965780">
    <property type="protein sequence ID" value="KXS13259.1"/>
    <property type="molecule type" value="Genomic_DNA"/>
</dbReference>
<proteinExistence type="predicted"/>
<dbReference type="Proteomes" id="UP000070544">
    <property type="component" value="Unassembled WGS sequence"/>
</dbReference>
<accession>A0A139A9C0</accession>
<dbReference type="AlphaFoldDB" id="A0A139A9C0"/>
<protein>
    <submittedName>
        <fullName evidence="1">Uncharacterized protein</fullName>
    </submittedName>
</protein>
<name>A0A139A9C0_GONPJ</name>
<organism evidence="1 2">
    <name type="scientific">Gonapodya prolifera (strain JEL478)</name>
    <name type="common">Monoblepharis prolifera</name>
    <dbReference type="NCBI Taxonomy" id="1344416"/>
    <lineage>
        <taxon>Eukaryota</taxon>
        <taxon>Fungi</taxon>
        <taxon>Fungi incertae sedis</taxon>
        <taxon>Chytridiomycota</taxon>
        <taxon>Chytridiomycota incertae sedis</taxon>
        <taxon>Monoblepharidomycetes</taxon>
        <taxon>Monoblepharidales</taxon>
        <taxon>Gonapodyaceae</taxon>
        <taxon>Gonapodya</taxon>
    </lineage>
</organism>
<evidence type="ECO:0000313" key="2">
    <source>
        <dbReference type="Proteomes" id="UP000070544"/>
    </source>
</evidence>
<evidence type="ECO:0000313" key="1">
    <source>
        <dbReference type="EMBL" id="KXS13259.1"/>
    </source>
</evidence>
<keyword evidence="2" id="KW-1185">Reference proteome</keyword>
<reference evidence="1 2" key="1">
    <citation type="journal article" date="2015" name="Genome Biol. Evol.">
        <title>Phylogenomic analyses indicate that early fungi evolved digesting cell walls of algal ancestors of land plants.</title>
        <authorList>
            <person name="Chang Y."/>
            <person name="Wang S."/>
            <person name="Sekimoto S."/>
            <person name="Aerts A.L."/>
            <person name="Choi C."/>
            <person name="Clum A."/>
            <person name="LaButti K.M."/>
            <person name="Lindquist E.A."/>
            <person name="Yee Ngan C."/>
            <person name="Ohm R.A."/>
            <person name="Salamov A.A."/>
            <person name="Grigoriev I.V."/>
            <person name="Spatafora J.W."/>
            <person name="Berbee M.L."/>
        </authorList>
    </citation>
    <scope>NUCLEOTIDE SEQUENCE [LARGE SCALE GENOMIC DNA]</scope>
    <source>
        <strain evidence="1 2">JEL478</strain>
    </source>
</reference>